<dbReference type="EMBL" id="MBTF01000007">
    <property type="protein sequence ID" value="OOQ60362.1"/>
    <property type="molecule type" value="Genomic_DNA"/>
</dbReference>
<proteinExistence type="predicted"/>
<dbReference type="Proteomes" id="UP000189739">
    <property type="component" value="Unassembled WGS sequence"/>
</dbReference>
<keyword evidence="2" id="KW-1185">Reference proteome</keyword>
<protein>
    <submittedName>
        <fullName evidence="1">Uncharacterized protein</fullName>
    </submittedName>
</protein>
<accession>A0A1S9PHC8</accession>
<dbReference type="STRING" id="1792845.BC343_25405"/>
<evidence type="ECO:0000313" key="1">
    <source>
        <dbReference type="EMBL" id="OOQ60362.1"/>
    </source>
</evidence>
<sequence length="93" mass="10663">MRREDIASTLRELSTLLNSIADDVAELRSQPVVDRSALLQLIVLQMQTESFIRVLLKFYCKGDAHLTDIMDRGFFEIELTQMIKSAGVRMECQ</sequence>
<organism evidence="1 2">
    <name type="scientific">Mucilaginibacter pedocola</name>
    <dbReference type="NCBI Taxonomy" id="1792845"/>
    <lineage>
        <taxon>Bacteria</taxon>
        <taxon>Pseudomonadati</taxon>
        <taxon>Bacteroidota</taxon>
        <taxon>Sphingobacteriia</taxon>
        <taxon>Sphingobacteriales</taxon>
        <taxon>Sphingobacteriaceae</taxon>
        <taxon>Mucilaginibacter</taxon>
    </lineage>
</organism>
<dbReference type="RefSeq" id="WP_078347642.1">
    <property type="nucleotide sequence ID" value="NZ_MBTF01000007.1"/>
</dbReference>
<evidence type="ECO:0000313" key="2">
    <source>
        <dbReference type="Proteomes" id="UP000189739"/>
    </source>
</evidence>
<reference evidence="1 2" key="1">
    <citation type="submission" date="2016-07" db="EMBL/GenBank/DDBJ databases">
        <title>Genomic analysis of zinc-resistant bacterium Mucilaginibacter pedocola TBZ30.</title>
        <authorList>
            <person name="Huang J."/>
            <person name="Tang J."/>
        </authorList>
    </citation>
    <scope>NUCLEOTIDE SEQUENCE [LARGE SCALE GENOMIC DNA]</scope>
    <source>
        <strain evidence="1 2">TBZ30</strain>
    </source>
</reference>
<comment type="caution">
    <text evidence="1">The sequence shown here is derived from an EMBL/GenBank/DDBJ whole genome shotgun (WGS) entry which is preliminary data.</text>
</comment>
<dbReference type="AlphaFoldDB" id="A0A1S9PHC8"/>
<gene>
    <name evidence="1" type="ORF">BC343_25405</name>
</gene>
<name>A0A1S9PHC8_9SPHI</name>